<protein>
    <recommendedName>
        <fullName evidence="3">Zn-ribbon containing protein</fullName>
    </recommendedName>
</protein>
<gene>
    <name evidence="1" type="ORF">D1953_12070</name>
</gene>
<evidence type="ECO:0000313" key="1">
    <source>
        <dbReference type="EMBL" id="RID85234.1"/>
    </source>
</evidence>
<dbReference type="AlphaFoldDB" id="A0A398B6X0"/>
<evidence type="ECO:0008006" key="3">
    <source>
        <dbReference type="Google" id="ProtNLM"/>
    </source>
</evidence>
<sequence length="78" mass="8919">MPSLFQYQNSEVSIVEIVCPNCRSKDVGKIGVNQYYCWGCFIEMSLSNGLISTHQVEEDGSLSSLDDLFEEQDRRFTM</sequence>
<dbReference type="EMBL" id="QWVS01000020">
    <property type="protein sequence ID" value="RID85234.1"/>
    <property type="molecule type" value="Genomic_DNA"/>
</dbReference>
<dbReference type="RefSeq" id="WP_119117444.1">
    <property type="nucleotide sequence ID" value="NZ_QWVS01000020.1"/>
</dbReference>
<reference evidence="1 2" key="1">
    <citation type="submission" date="2018-08" db="EMBL/GenBank/DDBJ databases">
        <title>Bacillus jemisoniae sp. nov., Bacillus chryseoplanitiae sp. nov., Bacillus resnikiae sp. nov., and Bacillus frankliniae sp. nov., isolated from Viking spacecraft and associated surfaces.</title>
        <authorList>
            <person name="Seuylemezian A."/>
            <person name="Vaishampayan P."/>
        </authorList>
    </citation>
    <scope>NUCLEOTIDE SEQUENCE [LARGE SCALE GENOMIC DNA]</scope>
    <source>
        <strain evidence="1 2">MA001</strain>
    </source>
</reference>
<proteinExistence type="predicted"/>
<evidence type="ECO:0000313" key="2">
    <source>
        <dbReference type="Proteomes" id="UP000266016"/>
    </source>
</evidence>
<comment type="caution">
    <text evidence="1">The sequence shown here is derived from an EMBL/GenBank/DDBJ whole genome shotgun (WGS) entry which is preliminary data.</text>
</comment>
<keyword evidence="2" id="KW-1185">Reference proteome</keyword>
<name>A0A398B6X0_9BACI</name>
<accession>A0A398B6X0</accession>
<dbReference type="Proteomes" id="UP000266016">
    <property type="component" value="Unassembled WGS sequence"/>
</dbReference>
<organism evidence="1 2">
    <name type="scientific">Peribacillus asahii</name>
    <dbReference type="NCBI Taxonomy" id="228899"/>
    <lineage>
        <taxon>Bacteria</taxon>
        <taxon>Bacillati</taxon>
        <taxon>Bacillota</taxon>
        <taxon>Bacilli</taxon>
        <taxon>Bacillales</taxon>
        <taxon>Bacillaceae</taxon>
        <taxon>Peribacillus</taxon>
    </lineage>
</organism>